<dbReference type="Pfam" id="PF20013">
    <property type="entry name" value="GAP1-N2"/>
    <property type="match status" value="1"/>
</dbReference>
<proteinExistence type="predicted"/>
<reference evidence="2 3" key="1">
    <citation type="submission" date="2019-10" db="EMBL/GenBank/DDBJ databases">
        <title>Dictyobacter vulcani sp. nov., within the class Ktedonobacteria, isolated from soil of volcanic Mt. Zao.</title>
        <authorList>
            <person name="Zheng Y."/>
            <person name="Wang C.M."/>
            <person name="Sakai Y."/>
            <person name="Abe K."/>
            <person name="Yokota A."/>
            <person name="Yabe S."/>
        </authorList>
    </citation>
    <scope>NUCLEOTIDE SEQUENCE [LARGE SCALE GENOMIC DNA]</scope>
    <source>
        <strain evidence="2 3">W12</strain>
    </source>
</reference>
<dbReference type="InterPro" id="IPR045402">
    <property type="entry name" value="GAP1-N2"/>
</dbReference>
<dbReference type="RefSeq" id="WP_151755663.1">
    <property type="nucleotide sequence ID" value="NZ_BKZW01000001.1"/>
</dbReference>
<name>A0A5J4KMZ7_9CHLR</name>
<gene>
    <name evidence="2" type="ORF">KDW_18530</name>
</gene>
<dbReference type="EMBL" id="BKZW01000001">
    <property type="protein sequence ID" value="GER87691.1"/>
    <property type="molecule type" value="Genomic_DNA"/>
</dbReference>
<evidence type="ECO:0000313" key="3">
    <source>
        <dbReference type="Proteomes" id="UP000326912"/>
    </source>
</evidence>
<feature type="domain" description="GTPase-associated protein 1 N-terminal" evidence="1">
    <location>
        <begin position="5"/>
        <end position="154"/>
    </location>
</feature>
<sequence length="1518" mass="174754">MKTESEQLWYTWSAEGAGSMGFKIRAASPGLIAENNAVNLDDERIQAFLKHARYVLPQNTKDSGDMPFPQAPISLAFVKVQHEYILLQKSYSTSDGTGRSGNFFTHLVSDLPDIPSSAGMLPFTAREAISVWGSAYWKMRDELDAEQFELPRITFPTLQEPGPTTENSEKVRGGSLDRDALKKVSREQLEFILRAFLMHQPGQRIYLAAEPEVVATLVWGLTHSLPRTLNIFSNLTFSTYERLDAERVAPLYGKRVETHNYPTITGTCWPSSSTGDLPAACYQDQGIHGYALNSYSGRSTPLLPDGVMARFVLFAVDCLLDENNHSYQELTDILQQAEQEHCQELAHFMRIYLSYQETLSQNDVQELIQIVKQRLDDIVDQEKSLLADLERLRRPNVQRSIVQWIARNRSWWENICRQDLVAFFACLDKYANYPLPSNIQHVIDTLYATMTELGSLVARQVNEAISNNTLDSMYFWMDMLDLTAPLHQGGDIWLTLVQGLKAEELDTPIFQPWWQIKGERIFIAIHQTHKRSGNAELATALTPFGKIVADKMLAAIHAEDRWGIDNWQEKLIKVAPPREEPAVWLYLFENLITNTYNSLYWEWWNAYGRHGAEGLGVLGTQDTTVRQQLEVLGDLLISNIVAVLKQEDQLKGIQSSTSWPIWSLWNEMLSAMISLTKAEVSVCSIWLDLWGNLWPYIFTPTYEQWWQRQGSEVANVIRQCAESQPQSSVAENLSLFIFESILPLTYDQIDLVLEQEEEQALKDPRNHLFILLRVLLNATPRQHQEAIWLDTEGGLLEYLSQTIQITVDDFYPWEMHRILLEAWAQVKALQTHPALSPWLNVSWGSIGRLIDNEHIPAGWRKIAIESVLLAPITLTGPQLKHLLSTNQRWHIFEPVLQSSIQKTETAPVVMNFFRHLIKIHYPYLTDVLKSLLLASSHLPETVKELLSLLQLSADELADFLEQGGQILLQEADWPESFMPLIFDYLTGLDARRLEQSATKNFLQELQQHEQIAIQPLDASLISYVHGWLYIEELLAQPDSSKQWLRQARSSLSEMLDLKPDARNALSNLLWPILVAHLTSELDLARVLDNLSAVLTGTPLEQADTETGTSLLLAMAPHVHACYLQHQNVSRLIPYLKVALEHAQEILYPDNEAFLENFYQHLFGETDFNVYKQITLHSALWPAEFRDNWQNYAQQQHGKYIEQTLANFQAAIQGRDVEEITRTYQQVLKEVEYPGTRVNQQERDIALLAGDIVSAYKLQDQAALQQAHQEVQRSQYKEYILYTPEIEHTIANLPEVLVPKAKTTRPLLKHRNSQMLSKIAGQPNADILKALEQSVQETNARTSIGTVQSKSIMLDQLNKMHALKRLYIGYRISILEQKIKTVPWNSKDKTYFKKEKKDLQEWYRQNDQFLRQRSLIDLIDNVFINAGIESRIKQGQCSIDEFLLEPRVLEQFRQFEPEAYDALIKMHNFSETDVKQVLRIFRRREQFAERLLKERDDLDNWLEDRKKQYKDQIKIDTGW</sequence>
<comment type="caution">
    <text evidence="2">The sequence shown here is derived from an EMBL/GenBank/DDBJ whole genome shotgun (WGS) entry which is preliminary data.</text>
</comment>
<accession>A0A5J4KMZ7</accession>
<keyword evidence="3" id="KW-1185">Reference proteome</keyword>
<dbReference type="Proteomes" id="UP000326912">
    <property type="component" value="Unassembled WGS sequence"/>
</dbReference>
<organism evidence="2 3">
    <name type="scientific">Dictyobacter vulcani</name>
    <dbReference type="NCBI Taxonomy" id="2607529"/>
    <lineage>
        <taxon>Bacteria</taxon>
        <taxon>Bacillati</taxon>
        <taxon>Chloroflexota</taxon>
        <taxon>Ktedonobacteria</taxon>
        <taxon>Ktedonobacterales</taxon>
        <taxon>Dictyobacteraceae</taxon>
        <taxon>Dictyobacter</taxon>
    </lineage>
</organism>
<evidence type="ECO:0000259" key="1">
    <source>
        <dbReference type="Pfam" id="PF20013"/>
    </source>
</evidence>
<protein>
    <recommendedName>
        <fullName evidence="1">GTPase-associated protein 1 N-terminal domain-containing protein</fullName>
    </recommendedName>
</protein>
<evidence type="ECO:0000313" key="2">
    <source>
        <dbReference type="EMBL" id="GER87691.1"/>
    </source>
</evidence>